<keyword evidence="4" id="KW-0547">Nucleotide-binding</keyword>
<dbReference type="GO" id="GO:0006952">
    <property type="term" value="P:defense response"/>
    <property type="evidence" value="ECO:0007669"/>
    <property type="project" value="UniProtKB-KW"/>
</dbReference>
<keyword evidence="2" id="KW-0433">Leucine-rich repeat</keyword>
<dbReference type="InterPro" id="IPR032675">
    <property type="entry name" value="LRR_dom_sf"/>
</dbReference>
<evidence type="ECO:0000259" key="8">
    <source>
        <dbReference type="Pfam" id="PF23559"/>
    </source>
</evidence>
<dbReference type="FunFam" id="1.10.10.10:FF:000322">
    <property type="entry name" value="Probable disease resistance protein At1g63360"/>
    <property type="match status" value="1"/>
</dbReference>
<evidence type="ECO:0000256" key="3">
    <source>
        <dbReference type="ARBA" id="ARBA00022737"/>
    </source>
</evidence>
<evidence type="ECO:0000256" key="5">
    <source>
        <dbReference type="ARBA" id="ARBA00022821"/>
    </source>
</evidence>
<dbReference type="Pfam" id="PF23559">
    <property type="entry name" value="WHD_DRP"/>
    <property type="match status" value="1"/>
</dbReference>
<evidence type="ECO:0000256" key="6">
    <source>
        <dbReference type="ARBA" id="ARBA00022840"/>
    </source>
</evidence>
<dbReference type="Pfam" id="PF00931">
    <property type="entry name" value="NB-ARC"/>
    <property type="match status" value="1"/>
</dbReference>
<feature type="domain" description="NB-ARC" evidence="7">
    <location>
        <begin position="1"/>
        <end position="115"/>
    </location>
</feature>
<dbReference type="SUPFAM" id="SSF52540">
    <property type="entry name" value="P-loop containing nucleoside triphosphate hydrolases"/>
    <property type="match status" value="1"/>
</dbReference>
<dbReference type="GO" id="GO:0043531">
    <property type="term" value="F:ADP binding"/>
    <property type="evidence" value="ECO:0007669"/>
    <property type="project" value="InterPro"/>
</dbReference>
<dbReference type="InterPro" id="IPR036388">
    <property type="entry name" value="WH-like_DNA-bd_sf"/>
</dbReference>
<gene>
    <name evidence="9" type="ORF">SVIM_LOCUS59369</name>
</gene>
<dbReference type="SUPFAM" id="SSF52058">
    <property type="entry name" value="L domain-like"/>
    <property type="match status" value="1"/>
</dbReference>
<name>A0A6N2KBN4_SALVM</name>
<keyword evidence="5" id="KW-0611">Plant defense</keyword>
<evidence type="ECO:0000256" key="4">
    <source>
        <dbReference type="ARBA" id="ARBA00022741"/>
    </source>
</evidence>
<dbReference type="EMBL" id="CAADRP010000225">
    <property type="protein sequence ID" value="VFU25428.1"/>
    <property type="molecule type" value="Genomic_DNA"/>
</dbReference>
<dbReference type="PANTHER" id="PTHR33463">
    <property type="entry name" value="NB-ARC DOMAIN-CONTAINING PROTEIN-RELATED"/>
    <property type="match status" value="1"/>
</dbReference>
<proteinExistence type="inferred from homology"/>
<evidence type="ECO:0008006" key="10">
    <source>
        <dbReference type="Google" id="ProtNLM"/>
    </source>
</evidence>
<dbReference type="AlphaFoldDB" id="A0A6N2KBN4"/>
<dbReference type="Gene3D" id="3.40.50.300">
    <property type="entry name" value="P-loop containing nucleotide triphosphate hydrolases"/>
    <property type="match status" value="1"/>
</dbReference>
<organism evidence="9">
    <name type="scientific">Salix viminalis</name>
    <name type="common">Common osier</name>
    <name type="synonym">Basket willow</name>
    <dbReference type="NCBI Taxonomy" id="40686"/>
    <lineage>
        <taxon>Eukaryota</taxon>
        <taxon>Viridiplantae</taxon>
        <taxon>Streptophyta</taxon>
        <taxon>Embryophyta</taxon>
        <taxon>Tracheophyta</taxon>
        <taxon>Spermatophyta</taxon>
        <taxon>Magnoliopsida</taxon>
        <taxon>eudicotyledons</taxon>
        <taxon>Gunneridae</taxon>
        <taxon>Pentapetalae</taxon>
        <taxon>rosids</taxon>
        <taxon>fabids</taxon>
        <taxon>Malpighiales</taxon>
        <taxon>Salicaceae</taxon>
        <taxon>Saliceae</taxon>
        <taxon>Salix</taxon>
    </lineage>
</organism>
<reference evidence="9" key="1">
    <citation type="submission" date="2019-03" db="EMBL/GenBank/DDBJ databases">
        <authorList>
            <person name="Mank J."/>
            <person name="Almeida P."/>
        </authorList>
    </citation>
    <scope>NUCLEOTIDE SEQUENCE</scope>
    <source>
        <strain evidence="9">78183</strain>
    </source>
</reference>
<evidence type="ECO:0000313" key="9">
    <source>
        <dbReference type="EMBL" id="VFU25428.1"/>
    </source>
</evidence>
<dbReference type="InterPro" id="IPR027417">
    <property type="entry name" value="P-loop_NTPase"/>
</dbReference>
<comment type="similarity">
    <text evidence="1">Belongs to the disease resistance NB-LRR family.</text>
</comment>
<dbReference type="Gene3D" id="1.10.10.10">
    <property type="entry name" value="Winged helix-like DNA-binding domain superfamily/Winged helix DNA-binding domain"/>
    <property type="match status" value="1"/>
</dbReference>
<dbReference type="InterPro" id="IPR002182">
    <property type="entry name" value="NB-ARC"/>
</dbReference>
<evidence type="ECO:0000259" key="7">
    <source>
        <dbReference type="Pfam" id="PF00931"/>
    </source>
</evidence>
<sequence>MGGAGKTTMVKHIYNKLLQSPDISRHVYWVTVSQDFSIHKLQNKIVERIKLSLSNEEKELGHRAAEMMQELTKNKDGFIILDDLWNSFELHEVGIPIPLKGCKLLITTRSEAVLGHDIPLSPQVEQVARDITRECAGLPLGIKTIAGTMKGVDDMHEWSDALEDLKQSKVPQDTVEEEVFRILRFSYNHLSDEALQQCFLYCGLFPEDFGIHRENLIDYLIDEGVVKWQKSREAEINKGHTMLDRLERAFLLERLFGGNFVKMHDLIRDMAIQILEENSRAIVKAGAQLKELPDAEEWSEKLTSVSLMHNQIEEICSRHSSRCPNLSTLLLCANYRLRFIADSFFEQLHGLKVLDLSRTNIDSLPDSVSDLEGLTSL</sequence>
<dbReference type="InterPro" id="IPR050905">
    <property type="entry name" value="Plant_NBS-LRR"/>
</dbReference>
<feature type="domain" description="Disease resistance protein winged helix" evidence="8">
    <location>
        <begin position="204"/>
        <end position="271"/>
    </location>
</feature>
<keyword evidence="6" id="KW-0067">ATP-binding</keyword>
<evidence type="ECO:0000256" key="1">
    <source>
        <dbReference type="ARBA" id="ARBA00008894"/>
    </source>
</evidence>
<keyword evidence="3" id="KW-0677">Repeat</keyword>
<dbReference type="InterPro" id="IPR042197">
    <property type="entry name" value="Apaf_helical"/>
</dbReference>
<protein>
    <recommendedName>
        <fullName evidence="10">NB-ARC domain-containing protein</fullName>
    </recommendedName>
</protein>
<evidence type="ECO:0000256" key="2">
    <source>
        <dbReference type="ARBA" id="ARBA00022614"/>
    </source>
</evidence>
<dbReference type="Gene3D" id="3.80.10.10">
    <property type="entry name" value="Ribonuclease Inhibitor"/>
    <property type="match status" value="1"/>
</dbReference>
<dbReference type="Gene3D" id="1.10.8.430">
    <property type="entry name" value="Helical domain of apoptotic protease-activating factors"/>
    <property type="match status" value="1"/>
</dbReference>
<dbReference type="PANTHER" id="PTHR33463:SF187">
    <property type="entry name" value="AND NB-ARC DOMAIN DISEASE RESISTANCE PROTEIN, PUTATIVE-RELATED"/>
    <property type="match status" value="1"/>
</dbReference>
<dbReference type="GO" id="GO:0005524">
    <property type="term" value="F:ATP binding"/>
    <property type="evidence" value="ECO:0007669"/>
    <property type="project" value="UniProtKB-KW"/>
</dbReference>
<accession>A0A6N2KBN4</accession>
<dbReference type="InterPro" id="IPR001611">
    <property type="entry name" value="Leu-rich_rpt"/>
</dbReference>
<dbReference type="InterPro" id="IPR058922">
    <property type="entry name" value="WHD_DRP"/>
</dbReference>
<dbReference type="Pfam" id="PF13855">
    <property type="entry name" value="LRR_8"/>
    <property type="match status" value="1"/>
</dbReference>